<dbReference type="PANTHER" id="PTHR14374:SF0">
    <property type="entry name" value="TRAFFICKING PROTEIN PARTICLE COMPLEX SUBUNIT 11"/>
    <property type="match status" value="1"/>
</dbReference>
<proteinExistence type="predicted"/>
<feature type="domain" description="Trafficking protein particle complex subunit 11" evidence="1">
    <location>
        <begin position="248"/>
        <end position="506"/>
    </location>
</feature>
<dbReference type="PANTHER" id="PTHR14374">
    <property type="entry name" value="FOIE GRAS"/>
    <property type="match status" value="1"/>
</dbReference>
<protein>
    <recommendedName>
        <fullName evidence="1">Trafficking protein particle complex subunit 11 domain-containing protein</fullName>
    </recommendedName>
</protein>
<sequence length="640" mass="72666">MADNWLHPPVPLVALVGMSEIHTAIIGNMPKIKRLRLISHQLYDELPKPKQKTEIKDWDAHVPSGILKSNWVEKHMTQLPAVVCLLHEWDENKDWHSQTVSVASAVNNFRARNSLRNFEVIILIVRHRNAVEDERELEEKHRQMCKDAGIPSRNFMLLTTTDLKASLKRLEECLHAAATRKYREMYKRVKKLKDRVPRGIKRVQVRYHFKMGFYAELYSDQYLALSHYSSAYNYLGQIRIDRGSEDVIELKVVAQVIVFKIIYLLLHMNKVVDALTQFRHHINFYRHHRGLPSLLFHHHAWMSRQYRTFGEFWEEAPSAQRQSSKTQNSGYFYQAAAEHAIIRKNSALTALEATGMGKLRPSTSMPKTEYLGQLLTLAERTYGAHASAGSGTGHLHHHVVVQRVLALEAKQDHSEGVLVLLTRAYENFKRQRCSRMILHVASHMAKEYLSSGNPNMANKFFDRIARTYRKEKWNVVLRDILTKALQCARALNRSSNAASYTLELLSAQMSSSPSERKRLGKDLLEAGAINQPPPPEANMLVRPLLNSKGSGIAVAGLDLEALPETAVFIVPAESDIFICKGGFPNRPDQDEKEACVTVTDSKAIVKLQITSKFPVEVAFAKIVVVFEGGVLPLSILPQSP</sequence>
<gene>
    <name evidence="2" type="ORF">LAMO00422_LOCUS5897</name>
</gene>
<evidence type="ECO:0000313" key="2">
    <source>
        <dbReference type="EMBL" id="CAD8440588.1"/>
    </source>
</evidence>
<dbReference type="Pfam" id="PF11817">
    <property type="entry name" value="Foie-gras_1"/>
    <property type="match status" value="1"/>
</dbReference>
<dbReference type="EMBL" id="HBEM01008430">
    <property type="protein sequence ID" value="CAD8440588.1"/>
    <property type="molecule type" value="Transcribed_RNA"/>
</dbReference>
<dbReference type="AlphaFoldDB" id="A0A7S0D1H6"/>
<organism evidence="2">
    <name type="scientific">Amorphochlora amoebiformis</name>
    <dbReference type="NCBI Taxonomy" id="1561963"/>
    <lineage>
        <taxon>Eukaryota</taxon>
        <taxon>Sar</taxon>
        <taxon>Rhizaria</taxon>
        <taxon>Cercozoa</taxon>
        <taxon>Chlorarachniophyceae</taxon>
        <taxon>Amorphochlora</taxon>
    </lineage>
</organism>
<accession>A0A7S0D1H6</accession>
<evidence type="ECO:0000259" key="1">
    <source>
        <dbReference type="Pfam" id="PF11817"/>
    </source>
</evidence>
<dbReference type="InterPro" id="IPR021773">
    <property type="entry name" value="TPC11"/>
</dbReference>
<reference evidence="2" key="1">
    <citation type="submission" date="2021-01" db="EMBL/GenBank/DDBJ databases">
        <authorList>
            <person name="Corre E."/>
            <person name="Pelletier E."/>
            <person name="Niang G."/>
            <person name="Scheremetjew M."/>
            <person name="Finn R."/>
            <person name="Kale V."/>
            <person name="Holt S."/>
            <person name="Cochrane G."/>
            <person name="Meng A."/>
            <person name="Brown T."/>
            <person name="Cohen L."/>
        </authorList>
    </citation>
    <scope>NUCLEOTIDE SEQUENCE</scope>
    <source>
        <strain evidence="2">CCMP2058</strain>
    </source>
</reference>
<name>A0A7S0D1H6_9EUKA</name>